<evidence type="ECO:0000313" key="5">
    <source>
        <dbReference type="Proteomes" id="UP000284403"/>
    </source>
</evidence>
<evidence type="ECO:0000256" key="1">
    <source>
        <dbReference type="SAM" id="MobiDB-lite"/>
    </source>
</evidence>
<evidence type="ECO:0000313" key="4">
    <source>
        <dbReference type="EMBL" id="RNF23170.1"/>
    </source>
</evidence>
<feature type="chain" id="PRO_5018559282" evidence="3">
    <location>
        <begin position="18"/>
        <end position="494"/>
    </location>
</feature>
<comment type="caution">
    <text evidence="4">The sequence shown here is derived from an EMBL/GenBank/DDBJ whole genome shotgun (WGS) entry which is preliminary data.</text>
</comment>
<dbReference type="RefSeq" id="XP_029230080.1">
    <property type="nucleotide sequence ID" value="XM_029369787.1"/>
</dbReference>
<keyword evidence="2" id="KW-1133">Transmembrane helix</keyword>
<feature type="transmembrane region" description="Helical" evidence="2">
    <location>
        <begin position="274"/>
        <end position="298"/>
    </location>
</feature>
<reference evidence="4 5" key="1">
    <citation type="journal article" date="2018" name="BMC Genomics">
        <title>Genomic comparison of Trypanosoma conorhini and Trypanosoma rangeli to Trypanosoma cruzi strains of high and low virulence.</title>
        <authorList>
            <person name="Bradwell K.R."/>
            <person name="Koparde V.N."/>
            <person name="Matveyev A.V."/>
            <person name="Serrano M.G."/>
            <person name="Alves J.M."/>
            <person name="Parikh H."/>
            <person name="Huang B."/>
            <person name="Lee V."/>
            <person name="Espinosa-Alvarez O."/>
            <person name="Ortiz P.A."/>
            <person name="Costa-Martins A.G."/>
            <person name="Teixeira M.M."/>
            <person name="Buck G.A."/>
        </authorList>
    </citation>
    <scope>NUCLEOTIDE SEQUENCE [LARGE SCALE GENOMIC DNA]</scope>
    <source>
        <strain evidence="4 5">025E</strain>
    </source>
</reference>
<proteinExistence type="predicted"/>
<dbReference type="AlphaFoldDB" id="A0A3R7LYI1"/>
<organism evidence="4 5">
    <name type="scientific">Trypanosoma conorhini</name>
    <dbReference type="NCBI Taxonomy" id="83891"/>
    <lineage>
        <taxon>Eukaryota</taxon>
        <taxon>Discoba</taxon>
        <taxon>Euglenozoa</taxon>
        <taxon>Kinetoplastea</taxon>
        <taxon>Metakinetoplastina</taxon>
        <taxon>Trypanosomatida</taxon>
        <taxon>Trypanosomatidae</taxon>
        <taxon>Trypanosoma</taxon>
    </lineage>
</organism>
<keyword evidence="2" id="KW-0812">Transmembrane</keyword>
<gene>
    <name evidence="4" type="ORF">Tco025E_02864</name>
</gene>
<dbReference type="GeneID" id="40316475"/>
<dbReference type="Proteomes" id="UP000284403">
    <property type="component" value="Unassembled WGS sequence"/>
</dbReference>
<evidence type="ECO:0000256" key="3">
    <source>
        <dbReference type="SAM" id="SignalP"/>
    </source>
</evidence>
<dbReference type="EMBL" id="MKKU01000122">
    <property type="protein sequence ID" value="RNF23170.1"/>
    <property type="molecule type" value="Genomic_DNA"/>
</dbReference>
<sequence length="494" mass="54144">MGCLACLLLCIVWSTPALYLSSLAVLGQEELLCSHLKVSVSLTHQSRSVAMYRKRAAETRGPSAPLSLAACCCALLVAALCAPMSAVAYNVRYSALISPSPVSGRSYGYCPWQGGGHTMMPMKESFQVLAFEALSKRGFTEAAIGGWCPYASCTTNPCEWVYFTGLMNGTDIKKATFFRGAVYKSKDYTHSVPGMYNNFLKGYQPVSFDRAKERTITKMVSNGRWENEMRDHGYQDWVCEYYEFTPEEAATAPVTDENGFVIFVSRTKPGKFPWWAGLLIALLIVGIVAVVLLICCCCRRRRKQQLENKIAEEMKSEENLHRIPTQSQLGMSRSGSAMNLSRRGSAMNLSRRGSAMNLSRRGSAMNLSRSGSAMNLSRRGSAKDMSRRGSSMGLNRGGSNRYGEIDVNEGFGMGQQMGYGPAGVARNNSAYVNNVYPGDAGAPGGNFFFGQFPDQGAQNPYAGYPPQNGNGSMRGYPPQNGNGPMRRFPSQREY</sequence>
<feature type="region of interest" description="Disordered" evidence="1">
    <location>
        <begin position="447"/>
        <end position="494"/>
    </location>
</feature>
<keyword evidence="2" id="KW-0472">Membrane</keyword>
<accession>A0A3R7LYI1</accession>
<feature type="signal peptide" evidence="3">
    <location>
        <begin position="1"/>
        <end position="17"/>
    </location>
</feature>
<evidence type="ECO:0000256" key="2">
    <source>
        <dbReference type="SAM" id="Phobius"/>
    </source>
</evidence>
<keyword evidence="5" id="KW-1185">Reference proteome</keyword>
<keyword evidence="3" id="KW-0732">Signal</keyword>
<feature type="region of interest" description="Disordered" evidence="1">
    <location>
        <begin position="369"/>
        <end position="401"/>
    </location>
</feature>
<dbReference type="OrthoDB" id="245559at2759"/>
<protein>
    <submittedName>
        <fullName evidence="4">Uncharacterized protein</fullName>
    </submittedName>
</protein>
<name>A0A3R7LYI1_9TRYP</name>